<comment type="caution">
    <text evidence="2">The sequence shown here is derived from an EMBL/GenBank/DDBJ whole genome shotgun (WGS) entry which is preliminary data.</text>
</comment>
<dbReference type="Gene3D" id="2.60.40.4070">
    <property type="match status" value="1"/>
</dbReference>
<dbReference type="EMBL" id="DSBX01000337">
    <property type="protein sequence ID" value="HDR00365.1"/>
    <property type="molecule type" value="Genomic_DNA"/>
</dbReference>
<evidence type="ECO:0000313" key="2">
    <source>
        <dbReference type="EMBL" id="HDR00365.1"/>
    </source>
</evidence>
<accession>A0A7V0T720</accession>
<evidence type="ECO:0000259" key="1">
    <source>
        <dbReference type="Pfam" id="PF13860"/>
    </source>
</evidence>
<dbReference type="Pfam" id="PF13860">
    <property type="entry name" value="FlgD_ig"/>
    <property type="match status" value="1"/>
</dbReference>
<proteinExistence type="predicted"/>
<organism evidence="2">
    <name type="scientific">candidate division WOR-3 bacterium</name>
    <dbReference type="NCBI Taxonomy" id="2052148"/>
    <lineage>
        <taxon>Bacteria</taxon>
        <taxon>Bacteria division WOR-3</taxon>
    </lineage>
</organism>
<dbReference type="InterPro" id="IPR025965">
    <property type="entry name" value="FlgD/Vpr_Ig-like"/>
</dbReference>
<name>A0A7V0T720_UNCW3</name>
<reference evidence="2" key="1">
    <citation type="journal article" date="2020" name="mSystems">
        <title>Genome- and Community-Level Interaction Insights into Carbon Utilization and Element Cycling Functions of Hydrothermarchaeota in Hydrothermal Sediment.</title>
        <authorList>
            <person name="Zhou Z."/>
            <person name="Liu Y."/>
            <person name="Xu W."/>
            <person name="Pan J."/>
            <person name="Luo Z.H."/>
            <person name="Li M."/>
        </authorList>
    </citation>
    <scope>NUCLEOTIDE SEQUENCE [LARGE SCALE GENOMIC DNA]</scope>
    <source>
        <strain evidence="2">SpSt-1182</strain>
    </source>
</reference>
<gene>
    <name evidence="2" type="ORF">ENN51_08810</name>
</gene>
<dbReference type="NCBIfam" id="TIGR04183">
    <property type="entry name" value="Por_Secre_tail"/>
    <property type="match status" value="1"/>
</dbReference>
<protein>
    <submittedName>
        <fullName evidence="2">T9SS type A sorting domain-containing protein</fullName>
    </submittedName>
</protein>
<feature type="domain" description="FlgD/Vpr Ig-like" evidence="1">
    <location>
        <begin position="126"/>
        <end position="173"/>
    </location>
</feature>
<dbReference type="InterPro" id="IPR026444">
    <property type="entry name" value="Secre_tail"/>
</dbReference>
<dbReference type="AlphaFoldDB" id="A0A7V0T720"/>
<dbReference type="Proteomes" id="UP000885672">
    <property type="component" value="Unassembled WGS sequence"/>
</dbReference>
<sequence>MGDSVVVVWEERHSPEDSDIRASVEFEAGFTVVDNEGRATYPFAVFQNKASGDSAMPLLHVIHSDAPQENYYEVGYAVRNLKTGGGGGQQSGGNVGPHIRPELAACRPNPFSRLTQIRYQFPREGEALLRVYDASGRVVRTLAEGRHKPGVYTVTWDGTDARGRTVPNGVYFYRLDAPGFRDVKKAVVMK</sequence>